<dbReference type="Pfam" id="PF05485">
    <property type="entry name" value="THAP"/>
    <property type="match status" value="1"/>
</dbReference>
<dbReference type="GO" id="GO:0003677">
    <property type="term" value="F:DNA binding"/>
    <property type="evidence" value="ECO:0007669"/>
    <property type="project" value="UniProtKB-UniRule"/>
</dbReference>
<keyword evidence="3 6" id="KW-0863">Zinc-finger</keyword>
<dbReference type="AlphaFoldDB" id="A0A9J7LEI3"/>
<dbReference type="SUPFAM" id="SSF57716">
    <property type="entry name" value="Glucocorticoid receptor-like (DNA-binding domain)"/>
    <property type="match status" value="1"/>
</dbReference>
<evidence type="ECO:0000256" key="7">
    <source>
        <dbReference type="SAM" id="MobiDB-lite"/>
    </source>
</evidence>
<evidence type="ECO:0000313" key="9">
    <source>
        <dbReference type="Proteomes" id="UP000001554"/>
    </source>
</evidence>
<dbReference type="RefSeq" id="XP_035681027.1">
    <property type="nucleotide sequence ID" value="XM_035825134.1"/>
</dbReference>
<keyword evidence="9" id="KW-1185">Reference proteome</keyword>
<proteinExistence type="predicted"/>
<dbReference type="Pfam" id="PF13359">
    <property type="entry name" value="DDE_Tnp_4"/>
    <property type="match status" value="1"/>
</dbReference>
<gene>
    <name evidence="10" type="primary">LOC118418972</name>
</gene>
<dbReference type="GeneID" id="118418972"/>
<evidence type="ECO:0000313" key="10">
    <source>
        <dbReference type="RefSeq" id="XP_035681027.1"/>
    </source>
</evidence>
<protein>
    <submittedName>
        <fullName evidence="10">Uncharacterized protein LOC118418972 isoform X1</fullName>
    </submittedName>
</protein>
<dbReference type="PROSITE" id="PS50950">
    <property type="entry name" value="ZF_THAP"/>
    <property type="match status" value="1"/>
</dbReference>
<evidence type="ECO:0000256" key="6">
    <source>
        <dbReference type="PROSITE-ProRule" id="PRU00309"/>
    </source>
</evidence>
<keyword evidence="5 6" id="KW-0238">DNA-binding</keyword>
<dbReference type="InterPro" id="IPR006612">
    <property type="entry name" value="THAP_Znf"/>
</dbReference>
<dbReference type="GO" id="GO:0008270">
    <property type="term" value="F:zinc ion binding"/>
    <property type="evidence" value="ECO:0007669"/>
    <property type="project" value="UniProtKB-KW"/>
</dbReference>
<name>A0A9J7LEI3_BRAFL</name>
<reference evidence="10" key="2">
    <citation type="submission" date="2025-08" db="UniProtKB">
        <authorList>
            <consortium name="RefSeq"/>
        </authorList>
    </citation>
    <scope>IDENTIFICATION</scope>
    <source>
        <strain evidence="10">S238N-H82</strain>
        <tissue evidence="10">Testes</tissue>
    </source>
</reference>
<keyword evidence="2" id="KW-0479">Metal-binding</keyword>
<dbReference type="SMART" id="SM00980">
    <property type="entry name" value="THAP"/>
    <property type="match status" value="1"/>
</dbReference>
<keyword evidence="4" id="KW-0862">Zinc</keyword>
<dbReference type="InterPro" id="IPR027806">
    <property type="entry name" value="HARBI1_dom"/>
</dbReference>
<reference evidence="9" key="1">
    <citation type="journal article" date="2020" name="Nat. Ecol. Evol.">
        <title>Deeply conserved synteny resolves early events in vertebrate evolution.</title>
        <authorList>
            <person name="Simakov O."/>
            <person name="Marletaz F."/>
            <person name="Yue J.X."/>
            <person name="O'Connell B."/>
            <person name="Jenkins J."/>
            <person name="Brandt A."/>
            <person name="Calef R."/>
            <person name="Tung C.H."/>
            <person name="Huang T.K."/>
            <person name="Schmutz J."/>
            <person name="Satoh N."/>
            <person name="Yu J.K."/>
            <person name="Putnam N.H."/>
            <person name="Green R.E."/>
            <person name="Rokhsar D.S."/>
        </authorList>
    </citation>
    <scope>NUCLEOTIDE SEQUENCE [LARGE SCALE GENOMIC DNA]</scope>
    <source>
        <strain evidence="9">S238N-H82</strain>
    </source>
</reference>
<feature type="compositionally biased region" description="Polar residues" evidence="7">
    <location>
        <begin position="222"/>
        <end position="234"/>
    </location>
</feature>
<dbReference type="OMA" id="MNDEVPS"/>
<organism evidence="9 10">
    <name type="scientific">Branchiostoma floridae</name>
    <name type="common">Florida lancelet</name>
    <name type="synonym">Amphioxus</name>
    <dbReference type="NCBI Taxonomy" id="7739"/>
    <lineage>
        <taxon>Eukaryota</taxon>
        <taxon>Metazoa</taxon>
        <taxon>Chordata</taxon>
        <taxon>Cephalochordata</taxon>
        <taxon>Leptocardii</taxon>
        <taxon>Amphioxiformes</taxon>
        <taxon>Branchiostomatidae</taxon>
        <taxon>Branchiostoma</taxon>
    </lineage>
</organism>
<evidence type="ECO:0000256" key="4">
    <source>
        <dbReference type="ARBA" id="ARBA00022833"/>
    </source>
</evidence>
<dbReference type="PANTHER" id="PTHR23080">
    <property type="entry name" value="THAP DOMAIN PROTEIN"/>
    <property type="match status" value="1"/>
</dbReference>
<dbReference type="PANTHER" id="PTHR23080:SF63">
    <property type="entry name" value="TICK TRANSPOSON"/>
    <property type="match status" value="1"/>
</dbReference>
<feature type="compositionally biased region" description="Basic and acidic residues" evidence="7">
    <location>
        <begin position="197"/>
        <end position="221"/>
    </location>
</feature>
<dbReference type="KEGG" id="bfo:118418972"/>
<dbReference type="Proteomes" id="UP000001554">
    <property type="component" value="Chromosome 1"/>
</dbReference>
<accession>A0A9J7LEI3</accession>
<feature type="compositionally biased region" description="Basic and acidic residues" evidence="7">
    <location>
        <begin position="124"/>
        <end position="139"/>
    </location>
</feature>
<dbReference type="Pfam" id="PF13613">
    <property type="entry name" value="HTH_Tnp_4"/>
    <property type="match status" value="1"/>
</dbReference>
<sequence length="547" mass="62053">MVLCIIVGCGSRSDRNSDREKISFFSIPKVVSNQGVEHEELTVERRRLWIAAISRGDTTTKDILQTERVCGRHFVSGRAAPVWDRYNVDWTPTLNLGRKEYAYVEEGTKEKLQKKVGERAVRAKERTKRGAEQRVEAAAKRTPQNPTGYRLQDIDLTKVEDVPLDVEMADLTISSEEPGPVETLTTELPYVFSSKPVSRESKTSETQRESKTSETQRESKTSETQGESKTSGTQTDEFQYMFGEPCYQAPNKDFYKSDEKVRFYTGLPSYEVLMVIFDHVAPFVTRKSQSLDSFQELMIVLIKLRLNVPLQDLAYTFQVSLATVSRIFSTWIVALDTRLSCFVSWPEREDLWRTMPMCFQYAFGRKVTVIIDCFEVFIAKPTNLLARAQTFSNYKQHNTIKVLIGITPQGSISFVSEAWGGRTSDKFLTENCGFLDKLLPGDTVLADRGFTIDESVGLKQGKLVIPAFTKGKAQLDPIDVEKSRGIASVRIHVERVIGLLRRKYTFLQGTIPTDYLVCRESEVPLIDRIIRVCSALVNFCPPIVPFD</sequence>
<evidence type="ECO:0000259" key="8">
    <source>
        <dbReference type="PROSITE" id="PS50950"/>
    </source>
</evidence>
<evidence type="ECO:0000256" key="5">
    <source>
        <dbReference type="ARBA" id="ARBA00023125"/>
    </source>
</evidence>
<feature type="region of interest" description="Disordered" evidence="7">
    <location>
        <begin position="192"/>
        <end position="234"/>
    </location>
</feature>
<evidence type="ECO:0000256" key="3">
    <source>
        <dbReference type="ARBA" id="ARBA00022771"/>
    </source>
</evidence>
<comment type="cofactor">
    <cofactor evidence="1">
        <name>a divalent metal cation</name>
        <dbReference type="ChEBI" id="CHEBI:60240"/>
    </cofactor>
</comment>
<evidence type="ECO:0000256" key="2">
    <source>
        <dbReference type="ARBA" id="ARBA00022723"/>
    </source>
</evidence>
<dbReference type="InterPro" id="IPR027805">
    <property type="entry name" value="Transposase_HTH_dom"/>
</dbReference>
<feature type="domain" description="THAP-type" evidence="8">
    <location>
        <begin position="1"/>
        <end position="95"/>
    </location>
</feature>
<dbReference type="OrthoDB" id="7331812at2759"/>
<feature type="region of interest" description="Disordered" evidence="7">
    <location>
        <begin position="124"/>
        <end position="149"/>
    </location>
</feature>
<evidence type="ECO:0000256" key="1">
    <source>
        <dbReference type="ARBA" id="ARBA00001968"/>
    </source>
</evidence>